<gene>
    <name evidence="2" type="ORF">J2S11_003307</name>
</gene>
<dbReference type="Proteomes" id="UP001235840">
    <property type="component" value="Unassembled WGS sequence"/>
</dbReference>
<dbReference type="SUPFAM" id="SSF53850">
    <property type="entry name" value="Periplasmic binding protein-like II"/>
    <property type="match status" value="1"/>
</dbReference>
<accession>A0ABT9W2A1</accession>
<name>A0ABT9W2A1_9BACI</name>
<protein>
    <submittedName>
        <fullName evidence="2">Multiple sugar transport system substrate-binding protein</fullName>
    </submittedName>
</protein>
<dbReference type="EMBL" id="JAUSTY010000015">
    <property type="protein sequence ID" value="MDQ0167382.1"/>
    <property type="molecule type" value="Genomic_DNA"/>
</dbReference>
<dbReference type="Pfam" id="PF01547">
    <property type="entry name" value="SBP_bac_1"/>
    <property type="match status" value="1"/>
</dbReference>
<sequence>MKKTKRLISLVLVATFMLTLLAGCFSNESDADAGPQVLRILGGWGEDNYIRQQWTDHFEIANPNIEIDFTPLYEPHNPNQGEEVEQEDPRERIKRLLTEGTPPDVIMLDSDISMLSYLVDEGLVQPLDTFMDNSDFDVNSLVPAIREGIRAAGDGTSLYALAPMFQSTALFYNKDLFQQYNVPFPTDNMTWPQIIDLAKQFPLGDSEDQVYGLWSNYGDASIYEFITSYAAPLGLSLIDDTGENVVVNTPDWEQALSEYTGMYIDGVMSRPPQSESGEWNDDMMNYYEAFYRGKAAMSISQSYELSNLSNRRMYDTEAEHFDWDVVTVPTHASAPGVGGGVSFNGLMAINRNSSNANLAWSFIEFNNSESMLKIRSRNDYSFVSVAEYNQNSTDGPANIEAFFALTPAPDTYQSMMRSNSERVWQVFNVADQEMRAVINGDKTVQEAIEEIQTKGQEALDSEEPLEPPTIGF</sequence>
<dbReference type="PROSITE" id="PS51257">
    <property type="entry name" value="PROKAR_LIPOPROTEIN"/>
    <property type="match status" value="1"/>
</dbReference>
<keyword evidence="2" id="KW-0762">Sugar transport</keyword>
<dbReference type="RefSeq" id="WP_307396259.1">
    <property type="nucleotide sequence ID" value="NZ_BAAADK010000002.1"/>
</dbReference>
<keyword evidence="2" id="KW-0813">Transport</keyword>
<dbReference type="PANTHER" id="PTHR43649:SF12">
    <property type="entry name" value="DIACETYLCHITOBIOSE BINDING PROTEIN DASA"/>
    <property type="match status" value="1"/>
</dbReference>
<evidence type="ECO:0000313" key="2">
    <source>
        <dbReference type="EMBL" id="MDQ0167382.1"/>
    </source>
</evidence>
<evidence type="ECO:0000313" key="3">
    <source>
        <dbReference type="Proteomes" id="UP001235840"/>
    </source>
</evidence>
<proteinExistence type="predicted"/>
<dbReference type="InterPro" id="IPR050490">
    <property type="entry name" value="Bact_solute-bd_prot1"/>
</dbReference>
<reference evidence="2 3" key="1">
    <citation type="submission" date="2023-07" db="EMBL/GenBank/DDBJ databases">
        <title>Genomic Encyclopedia of Type Strains, Phase IV (KMG-IV): sequencing the most valuable type-strain genomes for metagenomic binning, comparative biology and taxonomic classification.</title>
        <authorList>
            <person name="Goeker M."/>
        </authorList>
    </citation>
    <scope>NUCLEOTIDE SEQUENCE [LARGE SCALE GENOMIC DNA]</scope>
    <source>
        <strain evidence="2 3">DSM 12751</strain>
    </source>
</reference>
<feature type="chain" id="PRO_5047062195" evidence="1">
    <location>
        <begin position="23"/>
        <end position="472"/>
    </location>
</feature>
<feature type="signal peptide" evidence="1">
    <location>
        <begin position="1"/>
        <end position="22"/>
    </location>
</feature>
<dbReference type="Gene3D" id="3.40.190.10">
    <property type="entry name" value="Periplasmic binding protein-like II"/>
    <property type="match status" value="1"/>
</dbReference>
<keyword evidence="1" id="KW-0732">Signal</keyword>
<dbReference type="PANTHER" id="PTHR43649">
    <property type="entry name" value="ARABINOSE-BINDING PROTEIN-RELATED"/>
    <property type="match status" value="1"/>
</dbReference>
<keyword evidence="3" id="KW-1185">Reference proteome</keyword>
<comment type="caution">
    <text evidence="2">The sequence shown here is derived from an EMBL/GenBank/DDBJ whole genome shotgun (WGS) entry which is preliminary data.</text>
</comment>
<organism evidence="2 3">
    <name type="scientific">Caldalkalibacillus horti</name>
    <dbReference type="NCBI Taxonomy" id="77523"/>
    <lineage>
        <taxon>Bacteria</taxon>
        <taxon>Bacillati</taxon>
        <taxon>Bacillota</taxon>
        <taxon>Bacilli</taxon>
        <taxon>Bacillales</taxon>
        <taxon>Bacillaceae</taxon>
        <taxon>Caldalkalibacillus</taxon>
    </lineage>
</organism>
<evidence type="ECO:0000256" key="1">
    <source>
        <dbReference type="SAM" id="SignalP"/>
    </source>
</evidence>
<dbReference type="InterPro" id="IPR006059">
    <property type="entry name" value="SBP"/>
</dbReference>